<reference evidence="1" key="2">
    <citation type="submission" date="2021-04" db="EMBL/GenBank/DDBJ databases">
        <authorList>
            <person name="Gilroy R."/>
        </authorList>
    </citation>
    <scope>NUCLEOTIDE SEQUENCE</scope>
    <source>
        <strain evidence="1">ChiBcec18-1249</strain>
    </source>
</reference>
<dbReference type="AlphaFoldDB" id="A0A9D2LKS2"/>
<name>A0A9D2LKS2_9FIRM</name>
<dbReference type="Proteomes" id="UP000823824">
    <property type="component" value="Unassembled WGS sequence"/>
</dbReference>
<comment type="caution">
    <text evidence="1">The sequence shown here is derived from an EMBL/GenBank/DDBJ whole genome shotgun (WGS) entry which is preliminary data.</text>
</comment>
<evidence type="ECO:0000313" key="1">
    <source>
        <dbReference type="EMBL" id="HJB14358.1"/>
    </source>
</evidence>
<reference evidence="1" key="1">
    <citation type="journal article" date="2021" name="PeerJ">
        <title>Extensive microbial diversity within the chicken gut microbiome revealed by metagenomics and culture.</title>
        <authorList>
            <person name="Gilroy R."/>
            <person name="Ravi A."/>
            <person name="Getino M."/>
            <person name="Pursley I."/>
            <person name="Horton D.L."/>
            <person name="Alikhan N.F."/>
            <person name="Baker D."/>
            <person name="Gharbi K."/>
            <person name="Hall N."/>
            <person name="Watson M."/>
            <person name="Adriaenssens E.M."/>
            <person name="Foster-Nyarko E."/>
            <person name="Jarju S."/>
            <person name="Secka A."/>
            <person name="Antonio M."/>
            <person name="Oren A."/>
            <person name="Chaudhuri R.R."/>
            <person name="La Ragione R."/>
            <person name="Hildebrand F."/>
            <person name="Pallen M.J."/>
        </authorList>
    </citation>
    <scope>NUCLEOTIDE SEQUENCE</scope>
    <source>
        <strain evidence="1">ChiBcec18-1249</strain>
    </source>
</reference>
<organism evidence="1 2">
    <name type="scientific">Candidatus Oscillibacter excrementigallinarum</name>
    <dbReference type="NCBI Taxonomy" id="2838716"/>
    <lineage>
        <taxon>Bacteria</taxon>
        <taxon>Bacillati</taxon>
        <taxon>Bacillota</taxon>
        <taxon>Clostridia</taxon>
        <taxon>Eubacteriales</taxon>
        <taxon>Oscillospiraceae</taxon>
        <taxon>Oscillibacter</taxon>
    </lineage>
</organism>
<proteinExistence type="predicted"/>
<gene>
    <name evidence="1" type="ORF">H9787_11705</name>
</gene>
<sequence>MNIGDVLYIRPNFYTEYMGGNDGPRPARVVYIHPLARFYVVEFRSDRDLPWRETFFPYNRRIADIVDRSAPYLPHEKELFA</sequence>
<dbReference type="EMBL" id="DWZJ01000106">
    <property type="protein sequence ID" value="HJB14358.1"/>
    <property type="molecule type" value="Genomic_DNA"/>
</dbReference>
<accession>A0A9D2LKS2</accession>
<protein>
    <submittedName>
        <fullName evidence="1">Uncharacterized protein</fullName>
    </submittedName>
</protein>
<evidence type="ECO:0000313" key="2">
    <source>
        <dbReference type="Proteomes" id="UP000823824"/>
    </source>
</evidence>